<protein>
    <submittedName>
        <fullName evidence="2">HTH domain-containing protein</fullName>
    </submittedName>
</protein>
<dbReference type="Proteomes" id="UP000321734">
    <property type="component" value="Unassembled WGS sequence"/>
</dbReference>
<dbReference type="Pfam" id="PF08279">
    <property type="entry name" value="HTH_11"/>
    <property type="match status" value="1"/>
</dbReference>
<dbReference type="InterPro" id="IPR036390">
    <property type="entry name" value="WH_DNA-bd_sf"/>
</dbReference>
<feature type="domain" description="Helix-turn-helix type 11" evidence="1">
    <location>
        <begin position="4"/>
        <end position="38"/>
    </location>
</feature>
<evidence type="ECO:0000313" key="2">
    <source>
        <dbReference type="EMBL" id="TXE07908.1"/>
    </source>
</evidence>
<dbReference type="InterPro" id="IPR013196">
    <property type="entry name" value="HTH_11"/>
</dbReference>
<dbReference type="EMBL" id="VORX01000004">
    <property type="protein sequence ID" value="TXE07908.1"/>
    <property type="molecule type" value="Genomic_DNA"/>
</dbReference>
<name>A0A5C7AH74_9FLAO</name>
<dbReference type="InterPro" id="IPR036388">
    <property type="entry name" value="WH-like_DNA-bd_sf"/>
</dbReference>
<organism evidence="2 3">
    <name type="scientific">Gelidibacter salicanalis</name>
    <dbReference type="NCBI Taxonomy" id="291193"/>
    <lineage>
        <taxon>Bacteria</taxon>
        <taxon>Pseudomonadati</taxon>
        <taxon>Bacteroidota</taxon>
        <taxon>Flavobacteriia</taxon>
        <taxon>Flavobacteriales</taxon>
        <taxon>Flavobacteriaceae</taxon>
        <taxon>Gelidibacter</taxon>
    </lineage>
</organism>
<proteinExistence type="predicted"/>
<keyword evidence="3" id="KW-1185">Reference proteome</keyword>
<reference evidence="2 3" key="1">
    <citation type="submission" date="2019-08" db="EMBL/GenBank/DDBJ databases">
        <title>Genome sequence of Gelidibacter salicanalis IC162T.</title>
        <authorList>
            <person name="Bowman J.P."/>
        </authorList>
    </citation>
    <scope>NUCLEOTIDE SEQUENCE [LARGE SCALE GENOMIC DNA]</scope>
    <source>
        <strain evidence="2 3">IC162</strain>
    </source>
</reference>
<dbReference type="SUPFAM" id="SSF46785">
    <property type="entry name" value="Winged helix' DNA-binding domain"/>
    <property type="match status" value="1"/>
</dbReference>
<dbReference type="Gene3D" id="1.10.10.10">
    <property type="entry name" value="Winged helix-like DNA-binding domain superfamily/Winged helix DNA-binding domain"/>
    <property type="match status" value="1"/>
</dbReference>
<gene>
    <name evidence="2" type="ORF">ES711_10790</name>
</gene>
<comment type="caution">
    <text evidence="2">The sequence shown here is derived from an EMBL/GenBank/DDBJ whole genome shotgun (WGS) entry which is preliminary data.</text>
</comment>
<sequence length="60" mass="6959">MTLMLIILESKITANEIAQILDVSSRTSEKHIQKLREAHLIKRIGCKEDVWQIVKQQKTT</sequence>
<evidence type="ECO:0000313" key="3">
    <source>
        <dbReference type="Proteomes" id="UP000321734"/>
    </source>
</evidence>
<dbReference type="AlphaFoldDB" id="A0A5C7AH74"/>
<evidence type="ECO:0000259" key="1">
    <source>
        <dbReference type="Pfam" id="PF08279"/>
    </source>
</evidence>
<accession>A0A5C7AH74</accession>